<evidence type="ECO:0008006" key="4">
    <source>
        <dbReference type="Google" id="ProtNLM"/>
    </source>
</evidence>
<protein>
    <recommendedName>
        <fullName evidence="4">DUF2993 domain-containing protein</fullName>
    </recommendedName>
</protein>
<name>U5E7G5_NOCAS</name>
<dbReference type="eggNOG" id="ENOG5032ZJ9">
    <property type="taxonomic scope" value="Bacteria"/>
</dbReference>
<dbReference type="Proteomes" id="UP000017048">
    <property type="component" value="Unassembled WGS sequence"/>
</dbReference>
<evidence type="ECO:0000313" key="2">
    <source>
        <dbReference type="EMBL" id="GAD85912.1"/>
    </source>
</evidence>
<gene>
    <name evidence="2" type="ORF">NCAST_32_03970</name>
</gene>
<keyword evidence="3" id="KW-1185">Reference proteome</keyword>
<dbReference type="RefSeq" id="WP_019047313.1">
    <property type="nucleotide sequence ID" value="NZ_BAFO02000032.1"/>
</dbReference>
<dbReference type="AlphaFoldDB" id="U5E7G5"/>
<keyword evidence="1" id="KW-0472">Membrane</keyword>
<comment type="caution">
    <text evidence="2">The sequence shown here is derived from an EMBL/GenBank/DDBJ whole genome shotgun (WGS) entry which is preliminary data.</text>
</comment>
<feature type="transmembrane region" description="Helical" evidence="1">
    <location>
        <begin position="27"/>
        <end position="49"/>
    </location>
</feature>
<accession>U5E7G5</accession>
<reference evidence="2 3" key="1">
    <citation type="journal article" date="2014" name="BMC Genomics">
        <title>Genome based analysis of type-I polyketide synthase and nonribosomal peptide synthetase gene clusters in seven strains of five representative Nocardia species.</title>
        <authorList>
            <person name="Komaki H."/>
            <person name="Ichikawa N."/>
            <person name="Hosoyama A."/>
            <person name="Takahashi-Nakaguchi A."/>
            <person name="Matsuzawa T."/>
            <person name="Suzuki K."/>
            <person name="Fujita N."/>
            <person name="Gonoi T."/>
        </authorList>
    </citation>
    <scope>NUCLEOTIDE SEQUENCE [LARGE SCALE GENOMIC DNA]</scope>
    <source>
        <strain evidence="2 3">NBRC 15531</strain>
    </source>
</reference>
<dbReference type="Pfam" id="PF11209">
    <property type="entry name" value="LmeA"/>
    <property type="match status" value="1"/>
</dbReference>
<proteinExistence type="predicted"/>
<organism evidence="2 3">
    <name type="scientific">Nocardia asteroides NBRC 15531</name>
    <dbReference type="NCBI Taxonomy" id="1110697"/>
    <lineage>
        <taxon>Bacteria</taxon>
        <taxon>Bacillati</taxon>
        <taxon>Actinomycetota</taxon>
        <taxon>Actinomycetes</taxon>
        <taxon>Mycobacteriales</taxon>
        <taxon>Nocardiaceae</taxon>
        <taxon>Nocardia</taxon>
    </lineage>
</organism>
<dbReference type="InterPro" id="IPR021373">
    <property type="entry name" value="DUF2993"/>
</dbReference>
<sequence>MKLRELDPVDRDHAPVRSARRRVARGAAIGLVVALVLATIGIASAELYLRNRIESCLTTGLRDDLGSSVEVDLGLRPVVLSLIDRRIPELTVDSGDAQFGPAVDMAVHATLHDVSMAEGDDSATVSGSEARVDWSTGAIERTLHGLAGDVRTSAADGTVDVTGVVGVVSVRLRPYVDNGVIRVEIVSSRGVPPQLAAEIADLLAESLRDYPLGLRPQSVTVTDSGIRVELRGGGAALPASGDTC</sequence>
<dbReference type="STRING" id="1824.SAMN05444423_102705"/>
<evidence type="ECO:0000313" key="3">
    <source>
        <dbReference type="Proteomes" id="UP000017048"/>
    </source>
</evidence>
<dbReference type="OrthoDB" id="4201904at2"/>
<keyword evidence="1" id="KW-1133">Transmembrane helix</keyword>
<dbReference type="GeneID" id="91517733"/>
<evidence type="ECO:0000256" key="1">
    <source>
        <dbReference type="SAM" id="Phobius"/>
    </source>
</evidence>
<keyword evidence="1" id="KW-0812">Transmembrane</keyword>
<dbReference type="EMBL" id="BAFO02000032">
    <property type="protein sequence ID" value="GAD85912.1"/>
    <property type="molecule type" value="Genomic_DNA"/>
</dbReference>